<evidence type="ECO:0000313" key="1">
    <source>
        <dbReference type="EMBL" id="PPK89087.1"/>
    </source>
</evidence>
<accession>A0A2S6IBR3</accession>
<dbReference type="SUPFAM" id="SSF55729">
    <property type="entry name" value="Acyl-CoA N-acyltransferases (Nat)"/>
    <property type="match status" value="1"/>
</dbReference>
<proteinExistence type="predicted"/>
<comment type="caution">
    <text evidence="1">The sequence shown here is derived from an EMBL/GenBank/DDBJ whole genome shotgun (WGS) entry which is preliminary data.</text>
</comment>
<name>A0A2S6IBR3_9BACT</name>
<evidence type="ECO:0008006" key="3">
    <source>
        <dbReference type="Google" id="ProtNLM"/>
    </source>
</evidence>
<keyword evidence="2" id="KW-1185">Reference proteome</keyword>
<sequence length="166" mass="19280">MRWQSNQMPLKNRQTGKLLPSTVKQLRAEDYQWLNSSLDFQFDWTSEKENEVYKICLVDETATILGVMSLIDVPEEFRIHLNLIEVADTQRGKKKTIDNVAGCLLAFACRLAFSRGYLGFVSLQPKTKLIRYYQSAYGFRQYGRLLGIEQDGAIKLIQKYLEDEKE</sequence>
<dbReference type="InterPro" id="IPR016181">
    <property type="entry name" value="Acyl_CoA_acyltransferase"/>
</dbReference>
<protein>
    <recommendedName>
        <fullName evidence="3">N-acetyltransferase domain-containing protein</fullName>
    </recommendedName>
</protein>
<dbReference type="EMBL" id="PTJC01000001">
    <property type="protein sequence ID" value="PPK89087.1"/>
    <property type="molecule type" value="Genomic_DNA"/>
</dbReference>
<dbReference type="Proteomes" id="UP000237662">
    <property type="component" value="Unassembled WGS sequence"/>
</dbReference>
<evidence type="ECO:0000313" key="2">
    <source>
        <dbReference type="Proteomes" id="UP000237662"/>
    </source>
</evidence>
<reference evidence="1 2" key="1">
    <citation type="submission" date="2018-02" db="EMBL/GenBank/DDBJ databases">
        <title>Genomic Encyclopedia of Archaeal and Bacterial Type Strains, Phase II (KMG-II): from individual species to whole genera.</title>
        <authorList>
            <person name="Goeker M."/>
        </authorList>
    </citation>
    <scope>NUCLEOTIDE SEQUENCE [LARGE SCALE GENOMIC DNA]</scope>
    <source>
        <strain evidence="1 2">DSM 29526</strain>
    </source>
</reference>
<dbReference type="AlphaFoldDB" id="A0A2S6IBR3"/>
<gene>
    <name evidence="1" type="ORF">CLV84_0002</name>
</gene>
<organism evidence="1 2">
    <name type="scientific">Neolewinella xylanilytica</name>
    <dbReference type="NCBI Taxonomy" id="1514080"/>
    <lineage>
        <taxon>Bacteria</taxon>
        <taxon>Pseudomonadati</taxon>
        <taxon>Bacteroidota</taxon>
        <taxon>Saprospiria</taxon>
        <taxon>Saprospirales</taxon>
        <taxon>Lewinellaceae</taxon>
        <taxon>Neolewinella</taxon>
    </lineage>
</organism>
<dbReference type="Gene3D" id="3.40.630.30">
    <property type="match status" value="1"/>
</dbReference>